<feature type="compositionally biased region" description="Low complexity" evidence="1">
    <location>
        <begin position="29"/>
        <end position="39"/>
    </location>
</feature>
<name>A0ABP9K6W2_9NOCA</name>
<proteinExistence type="predicted"/>
<organism evidence="2 3">
    <name type="scientific">Nocardia callitridis</name>
    <dbReference type="NCBI Taxonomy" id="648753"/>
    <lineage>
        <taxon>Bacteria</taxon>
        <taxon>Bacillati</taxon>
        <taxon>Actinomycetota</taxon>
        <taxon>Actinomycetes</taxon>
        <taxon>Mycobacteriales</taxon>
        <taxon>Nocardiaceae</taxon>
        <taxon>Nocardia</taxon>
    </lineage>
</organism>
<evidence type="ECO:0000313" key="3">
    <source>
        <dbReference type="Proteomes" id="UP001500603"/>
    </source>
</evidence>
<protein>
    <submittedName>
        <fullName evidence="2">Uncharacterized protein</fullName>
    </submittedName>
</protein>
<feature type="region of interest" description="Disordered" evidence="1">
    <location>
        <begin position="1"/>
        <end position="59"/>
    </location>
</feature>
<dbReference type="EMBL" id="BAABJM010000002">
    <property type="protein sequence ID" value="GAA5050224.1"/>
    <property type="molecule type" value="Genomic_DNA"/>
</dbReference>
<evidence type="ECO:0000256" key="1">
    <source>
        <dbReference type="SAM" id="MobiDB-lite"/>
    </source>
</evidence>
<keyword evidence="3" id="KW-1185">Reference proteome</keyword>
<accession>A0ABP9K6W2</accession>
<evidence type="ECO:0000313" key="2">
    <source>
        <dbReference type="EMBL" id="GAA5050224.1"/>
    </source>
</evidence>
<reference evidence="3" key="1">
    <citation type="journal article" date="2019" name="Int. J. Syst. Evol. Microbiol.">
        <title>The Global Catalogue of Microorganisms (GCM) 10K type strain sequencing project: providing services to taxonomists for standard genome sequencing and annotation.</title>
        <authorList>
            <consortium name="The Broad Institute Genomics Platform"/>
            <consortium name="The Broad Institute Genome Sequencing Center for Infectious Disease"/>
            <person name="Wu L."/>
            <person name="Ma J."/>
        </authorList>
    </citation>
    <scope>NUCLEOTIDE SEQUENCE [LARGE SCALE GENOMIC DNA]</scope>
    <source>
        <strain evidence="3">JCM 18298</strain>
    </source>
</reference>
<sequence>MLSPFVPVVHNAPPEPASQERTGGGASGSGRTQSGSSGTEIPSPRPSNAARVTADEPKR</sequence>
<gene>
    <name evidence="2" type="ORF">GCM10023318_20190</name>
</gene>
<comment type="caution">
    <text evidence="2">The sequence shown here is derived from an EMBL/GenBank/DDBJ whole genome shotgun (WGS) entry which is preliminary data.</text>
</comment>
<dbReference type="Proteomes" id="UP001500603">
    <property type="component" value="Unassembled WGS sequence"/>
</dbReference>